<accession>A0A8H7AHG7</accession>
<proteinExistence type="predicted"/>
<protein>
    <recommendedName>
        <fullName evidence="3">Heterokaryon incompatibility domain-containing protein</fullName>
    </recommendedName>
</protein>
<comment type="caution">
    <text evidence="1">The sequence shown here is derived from an EMBL/GenBank/DDBJ whole genome shotgun (WGS) entry which is preliminary data.</text>
</comment>
<evidence type="ECO:0008006" key="3">
    <source>
        <dbReference type="Google" id="ProtNLM"/>
    </source>
</evidence>
<organism evidence="1 2">
    <name type="scientific">Endocarpon pusillum</name>
    <dbReference type="NCBI Taxonomy" id="364733"/>
    <lineage>
        <taxon>Eukaryota</taxon>
        <taxon>Fungi</taxon>
        <taxon>Dikarya</taxon>
        <taxon>Ascomycota</taxon>
        <taxon>Pezizomycotina</taxon>
        <taxon>Eurotiomycetes</taxon>
        <taxon>Chaetothyriomycetidae</taxon>
        <taxon>Verrucariales</taxon>
        <taxon>Verrucariaceae</taxon>
        <taxon>Endocarpon</taxon>
    </lineage>
</organism>
<sequence length="781" mass="89069">MDALKPSPLTFTAERVRQILRDHYSRGAQTIPYVNISGTAASARRRLAGTDLYHADEATRVQARQLSAQNFCQQYHSAGRDLRNHILEAYPEYHSLTEDDIVKKTCKLLCRLPSIPLPLGNVSSSLIFRSISPEYLVQPDTPARWSNLKAVPYISTTVILLALLIISARTYHESWELISYAALREIPNTFIELLETSASLSTCATSAADAQAWMVVQSFLWVSWQRYIMLFRCDFKEPGEEIEQDLDSAHECPQYMCKWAFRLLQSDRSAVCQDFRRLCAVFEEAFPGRQPRCILNSRTVPLQCDGLSVDDCQRFRGLQITDQSAHDHQVPVRLCRRLFWDEISYRRVSGARAVCIDDGPADNRLIYCAASRDTLTISHVWSHGQGGRPEINGTGLNECLHIRYCRIARQFECTSYWMDTPCIPQDHHLRREAISYINEVFARSKMTLICDRDLMELEVEGGTNEVQSYESIIATMLVCDWNVRAWTLLESIRGRRHIYVLCKNNTVISVKKALDVVHQRGHIDLATLALTSQHMLPWLDRLSSSVPGYDPDLLPLRIPEATLLLVNRHASRSGDDVVIWTLLTGSRPFFDAKDFWIHIWRTLDEVPTGYLFSDVPRLQDIPGLRWAPSQPRRANSVRAFRSSVPQHRPLPSLGQFYDGEGTRHGRVERGGAFAAVWQAFELVVCSIVHTAPSGDCSKSQQVLQDISKQFRLADSRILLLRPASYYPFSENHTVLYKGNGSGSPIAVVSYKTEGVWIWRGLYEWPLDVELPTFREQHLRIV</sequence>
<evidence type="ECO:0000313" key="2">
    <source>
        <dbReference type="Proteomes" id="UP000606974"/>
    </source>
</evidence>
<keyword evidence="2" id="KW-1185">Reference proteome</keyword>
<dbReference type="Proteomes" id="UP000606974">
    <property type="component" value="Unassembled WGS sequence"/>
</dbReference>
<evidence type="ECO:0000313" key="1">
    <source>
        <dbReference type="EMBL" id="KAF7508184.1"/>
    </source>
</evidence>
<dbReference type="PANTHER" id="PTHR39596:SF4">
    <property type="entry name" value="HET DOMAIN PROTEIN (AFU_ORTHOLOGUE AFUA_3G03140)-RELATED"/>
    <property type="match status" value="1"/>
</dbReference>
<reference evidence="1" key="1">
    <citation type="submission" date="2020-02" db="EMBL/GenBank/DDBJ databases">
        <authorList>
            <person name="Palmer J.M."/>
        </authorList>
    </citation>
    <scope>NUCLEOTIDE SEQUENCE</scope>
    <source>
        <strain evidence="1">EPUS1.4</strain>
        <tissue evidence="1">Thallus</tissue>
    </source>
</reference>
<dbReference type="EMBL" id="JAACFV010000057">
    <property type="protein sequence ID" value="KAF7508184.1"/>
    <property type="molecule type" value="Genomic_DNA"/>
</dbReference>
<dbReference type="PANTHER" id="PTHR39596">
    <property type="match status" value="1"/>
</dbReference>
<gene>
    <name evidence="1" type="ORF">GJ744_009481</name>
</gene>
<name>A0A8H7AHG7_9EURO</name>
<dbReference type="OrthoDB" id="2426273at2759"/>
<dbReference type="AlphaFoldDB" id="A0A8H7AHG7"/>